<dbReference type="InterPro" id="IPR050469">
    <property type="entry name" value="Diguanylate_Cyclase"/>
</dbReference>
<dbReference type="EMBL" id="JACHHX010000009">
    <property type="protein sequence ID" value="MBB5015596.1"/>
    <property type="molecule type" value="Genomic_DNA"/>
</dbReference>
<dbReference type="PROSITE" id="PS50887">
    <property type="entry name" value="GGDEF"/>
    <property type="match status" value="1"/>
</dbReference>
<comment type="caution">
    <text evidence="4">The sequence shown here is derived from an EMBL/GenBank/DDBJ whole genome shotgun (WGS) entry which is preliminary data.</text>
</comment>
<dbReference type="Proteomes" id="UP000519004">
    <property type="component" value="Unassembled WGS sequence"/>
</dbReference>
<organism evidence="4 5">
    <name type="scientific">Rehaibacterium terrae</name>
    <dbReference type="NCBI Taxonomy" id="1341696"/>
    <lineage>
        <taxon>Bacteria</taxon>
        <taxon>Pseudomonadati</taxon>
        <taxon>Pseudomonadota</taxon>
        <taxon>Gammaproteobacteria</taxon>
        <taxon>Lysobacterales</taxon>
        <taxon>Lysobacteraceae</taxon>
        <taxon>Rehaibacterium</taxon>
    </lineage>
</organism>
<keyword evidence="5" id="KW-1185">Reference proteome</keyword>
<evidence type="ECO:0000256" key="2">
    <source>
        <dbReference type="ARBA" id="ARBA00034247"/>
    </source>
</evidence>
<proteinExistence type="predicted"/>
<evidence type="ECO:0000313" key="4">
    <source>
        <dbReference type="EMBL" id="MBB5015596.1"/>
    </source>
</evidence>
<dbReference type="InterPro" id="IPR029787">
    <property type="entry name" value="Nucleotide_cyclase"/>
</dbReference>
<dbReference type="Gene3D" id="3.30.70.270">
    <property type="match status" value="1"/>
</dbReference>
<reference evidence="4 5" key="1">
    <citation type="submission" date="2020-08" db="EMBL/GenBank/DDBJ databases">
        <title>Genomic Encyclopedia of Type Strains, Phase IV (KMG-IV): sequencing the most valuable type-strain genomes for metagenomic binning, comparative biology and taxonomic classification.</title>
        <authorList>
            <person name="Goeker M."/>
        </authorList>
    </citation>
    <scope>NUCLEOTIDE SEQUENCE [LARGE SCALE GENOMIC DNA]</scope>
    <source>
        <strain evidence="4 5">DSM 25897</strain>
    </source>
</reference>
<dbReference type="SUPFAM" id="SSF55073">
    <property type="entry name" value="Nucleotide cyclase"/>
    <property type="match status" value="1"/>
</dbReference>
<dbReference type="Pfam" id="PF00990">
    <property type="entry name" value="GGDEF"/>
    <property type="match status" value="1"/>
</dbReference>
<dbReference type="SMART" id="SM00267">
    <property type="entry name" value="GGDEF"/>
    <property type="match status" value="1"/>
</dbReference>
<comment type="catalytic activity">
    <reaction evidence="2">
        <text>2 GTP = 3',3'-c-di-GMP + 2 diphosphate</text>
        <dbReference type="Rhea" id="RHEA:24898"/>
        <dbReference type="ChEBI" id="CHEBI:33019"/>
        <dbReference type="ChEBI" id="CHEBI:37565"/>
        <dbReference type="ChEBI" id="CHEBI:58805"/>
        <dbReference type="EC" id="2.7.7.65"/>
    </reaction>
</comment>
<dbReference type="AlphaFoldDB" id="A0A7W7Y005"/>
<dbReference type="Pfam" id="PF07494">
    <property type="entry name" value="Reg_prop"/>
    <property type="match status" value="4"/>
</dbReference>
<evidence type="ECO:0000313" key="5">
    <source>
        <dbReference type="Proteomes" id="UP000519004"/>
    </source>
</evidence>
<evidence type="ECO:0000259" key="3">
    <source>
        <dbReference type="PROSITE" id="PS50887"/>
    </source>
</evidence>
<dbReference type="GO" id="GO:0052621">
    <property type="term" value="F:diguanylate cyclase activity"/>
    <property type="evidence" value="ECO:0007669"/>
    <property type="project" value="UniProtKB-EC"/>
</dbReference>
<dbReference type="InterPro" id="IPR000160">
    <property type="entry name" value="GGDEF_dom"/>
</dbReference>
<dbReference type="NCBIfam" id="TIGR00254">
    <property type="entry name" value="GGDEF"/>
    <property type="match status" value="1"/>
</dbReference>
<dbReference type="Gene3D" id="2.60.40.10">
    <property type="entry name" value="Immunoglobulins"/>
    <property type="match status" value="1"/>
</dbReference>
<evidence type="ECO:0000256" key="1">
    <source>
        <dbReference type="ARBA" id="ARBA00012528"/>
    </source>
</evidence>
<dbReference type="CDD" id="cd01949">
    <property type="entry name" value="GGDEF"/>
    <property type="match status" value="1"/>
</dbReference>
<sequence length="1053" mass="114174">MPLAFAGLPSTPALSASAGFERVGDPVSVPDGVVTSLAEDHNGLLWIGTMDGLVRFDGVDFQRFRRGEPGVEGLSGNLVRALLVDSRNRLWVGTEADGVSVLDPDTGRFTAMHTGLQPGTASAVRALAEDAEGRIWLGTTGEGLLSVRPDGVVQRLMADDDAGDGLRDDRIAALAAAPDGSLWIGTWQGLARLRPGQERPESVPLVDAAGRAVKADRIRGLSVAPDGSVWVGAQRTGTVRLAPDGRGGWQAERLTEAVLLSALAPSDGTFWLAHVGGIEVFDLATRKLLASHRHRPEDPRSLANAEIRALQQDRAGWVWVGTFGGGLQRSNPLNRALLSRRIDLAADAPLRSLSVVALAAARDGGFWAGVANEDVVRFDTGLRIVERLGPALEQASRLPSALLEDSMGGLWLATDRGLFHRRPGATHLRPVLAERFPEATTTRRLVADDAGGLWIATGDGLFHLDAEDRLRRMQRADSRTAGATVNAIERADGPGEWWVGTSVGLFRLEAGSGLLWPLELRLADGRVPPSRNVLGLGRDGRGGWWIDADGLLRVDVVEGNVVTVDPVSQRLGFGESAFGANLLADARGRIWTQRFVYDPARDAMHRLYPSDGVDIGTGWFRSYARLSDGRFVFGGNEGLLLADPGLFTPDARPPPLVWTRLWVDGEPRPIGATQARLDLPAGFDSLGIAFAGTDLVAGRLVRYRYRLGPEGPWRELAPGQRFIGFGHRAPGGWRLEVEVSDRSGAWQGETRVLYLTVPPLWWQRPVVWGGGVLLLAGLLWGLVRWRTARLLAAREWLEQRVSERTAALSEALAALAEKTQALQEASLTDPLTGLRNRRFLAAEMPAELARNVRLRERVPATEALDLVLLLIDIDRFKEVNDQHGHAAGDAVLVEFARRLRELFRASDLLVRWGGEEFLVVVRDARRDEAPEIAERLRRAVADTPFLLPDGQHLQRTCCIGFLPLPWAGEGNLTWDEAVALADLGLYVAKQCGRDAWVGWEGVPGALPPRPEAGSSWADAVSAAMAQGELRSVCRLPPAVVLAALDRLSELARS</sequence>
<dbReference type="PANTHER" id="PTHR45138">
    <property type="entry name" value="REGULATORY COMPONENTS OF SENSORY TRANSDUCTION SYSTEM"/>
    <property type="match status" value="1"/>
</dbReference>
<dbReference type="RefSeq" id="WP_183948279.1">
    <property type="nucleotide sequence ID" value="NZ_JACHHX010000009.1"/>
</dbReference>
<dbReference type="Gene3D" id="2.130.10.10">
    <property type="entry name" value="YVTN repeat-like/Quinoprotein amine dehydrogenase"/>
    <property type="match status" value="3"/>
</dbReference>
<dbReference type="InterPro" id="IPR015943">
    <property type="entry name" value="WD40/YVTN_repeat-like_dom_sf"/>
</dbReference>
<dbReference type="InterPro" id="IPR011110">
    <property type="entry name" value="Reg_prop"/>
</dbReference>
<accession>A0A7W7Y005</accession>
<dbReference type="InterPro" id="IPR043128">
    <property type="entry name" value="Rev_trsase/Diguanyl_cyclase"/>
</dbReference>
<name>A0A7W7Y005_9GAMM</name>
<dbReference type="EC" id="2.7.7.65" evidence="1"/>
<dbReference type="PANTHER" id="PTHR45138:SF9">
    <property type="entry name" value="DIGUANYLATE CYCLASE DGCM-RELATED"/>
    <property type="match status" value="1"/>
</dbReference>
<dbReference type="SUPFAM" id="SSF63829">
    <property type="entry name" value="Calcium-dependent phosphotriesterase"/>
    <property type="match status" value="3"/>
</dbReference>
<protein>
    <recommendedName>
        <fullName evidence="1">diguanylate cyclase</fullName>
        <ecNumber evidence="1">2.7.7.65</ecNumber>
    </recommendedName>
</protein>
<gene>
    <name evidence="4" type="ORF">HNQ58_001500</name>
</gene>
<dbReference type="InterPro" id="IPR013783">
    <property type="entry name" value="Ig-like_fold"/>
</dbReference>
<feature type="domain" description="GGDEF" evidence="3">
    <location>
        <begin position="864"/>
        <end position="1001"/>
    </location>
</feature>